<sequence>MLNYSTQSLLSASAAANINVSTGQPPRPDRLRVEIDLPGIETVACLDLDISETRFRLQVCFSYTDSLLSFSF</sequence>
<keyword evidence="2" id="KW-1185">Reference proteome</keyword>
<accession>A0A448XM58</accession>
<proteinExistence type="predicted"/>
<name>A0A448XM58_9PLAT</name>
<evidence type="ECO:0008006" key="3">
    <source>
        <dbReference type="Google" id="ProtNLM"/>
    </source>
</evidence>
<gene>
    <name evidence="1" type="ORF">PXEA_LOCUS33452</name>
</gene>
<protein>
    <recommendedName>
        <fullName evidence="3">PIH1D1/2/3 CS-like domain-containing protein</fullName>
    </recommendedName>
</protein>
<evidence type="ECO:0000313" key="2">
    <source>
        <dbReference type="Proteomes" id="UP000784294"/>
    </source>
</evidence>
<reference evidence="1" key="1">
    <citation type="submission" date="2018-11" db="EMBL/GenBank/DDBJ databases">
        <authorList>
            <consortium name="Pathogen Informatics"/>
        </authorList>
    </citation>
    <scope>NUCLEOTIDE SEQUENCE</scope>
</reference>
<comment type="caution">
    <text evidence="1">The sequence shown here is derived from an EMBL/GenBank/DDBJ whole genome shotgun (WGS) entry which is preliminary data.</text>
</comment>
<dbReference type="Proteomes" id="UP000784294">
    <property type="component" value="Unassembled WGS sequence"/>
</dbReference>
<dbReference type="AlphaFoldDB" id="A0A448XM58"/>
<dbReference type="OrthoDB" id="546764at2759"/>
<dbReference type="EMBL" id="CAAALY010263326">
    <property type="protein sequence ID" value="VEL40012.1"/>
    <property type="molecule type" value="Genomic_DNA"/>
</dbReference>
<organism evidence="1 2">
    <name type="scientific">Protopolystoma xenopodis</name>
    <dbReference type="NCBI Taxonomy" id="117903"/>
    <lineage>
        <taxon>Eukaryota</taxon>
        <taxon>Metazoa</taxon>
        <taxon>Spiralia</taxon>
        <taxon>Lophotrochozoa</taxon>
        <taxon>Platyhelminthes</taxon>
        <taxon>Monogenea</taxon>
        <taxon>Polyopisthocotylea</taxon>
        <taxon>Polystomatidea</taxon>
        <taxon>Polystomatidae</taxon>
        <taxon>Protopolystoma</taxon>
    </lineage>
</organism>
<evidence type="ECO:0000313" key="1">
    <source>
        <dbReference type="EMBL" id="VEL40012.1"/>
    </source>
</evidence>